<name>A0A261RXQ8_9BORD</name>
<protein>
    <submittedName>
        <fullName evidence="2">Uncharacterized protein</fullName>
    </submittedName>
</protein>
<organism evidence="2 3">
    <name type="scientific">Bordetella genomosp. 10</name>
    <dbReference type="NCBI Taxonomy" id="1416804"/>
    <lineage>
        <taxon>Bacteria</taxon>
        <taxon>Pseudomonadati</taxon>
        <taxon>Pseudomonadota</taxon>
        <taxon>Betaproteobacteria</taxon>
        <taxon>Burkholderiales</taxon>
        <taxon>Alcaligenaceae</taxon>
        <taxon>Bordetella</taxon>
    </lineage>
</organism>
<dbReference type="AlphaFoldDB" id="A0A261RXQ8"/>
<sequence length="97" mass="10308">MQSDSFFTSLGNTLGEVIRSIVSALKYVLGGFGHAIGEFSAGLARALGMNPTLFNFALLILGLLLLWAAIGALVRRSLLGFIFWIVLAVLVLGALIE</sequence>
<proteinExistence type="predicted"/>
<dbReference type="RefSeq" id="WP_094854309.1">
    <property type="nucleotide sequence ID" value="NZ_NEVM01000005.1"/>
</dbReference>
<evidence type="ECO:0000313" key="3">
    <source>
        <dbReference type="Proteomes" id="UP000216020"/>
    </source>
</evidence>
<dbReference type="EMBL" id="NEVM01000005">
    <property type="protein sequence ID" value="OZI29868.1"/>
    <property type="molecule type" value="Genomic_DNA"/>
</dbReference>
<evidence type="ECO:0000313" key="2">
    <source>
        <dbReference type="EMBL" id="OZI29868.1"/>
    </source>
</evidence>
<accession>A0A261RXQ8</accession>
<comment type="caution">
    <text evidence="2">The sequence shown here is derived from an EMBL/GenBank/DDBJ whole genome shotgun (WGS) entry which is preliminary data.</text>
</comment>
<keyword evidence="1" id="KW-0472">Membrane</keyword>
<dbReference type="OrthoDB" id="8657281at2"/>
<dbReference type="Proteomes" id="UP000216020">
    <property type="component" value="Unassembled WGS sequence"/>
</dbReference>
<gene>
    <name evidence="2" type="ORF">CAL29_17355</name>
</gene>
<evidence type="ECO:0000256" key="1">
    <source>
        <dbReference type="SAM" id="Phobius"/>
    </source>
</evidence>
<keyword evidence="1" id="KW-1133">Transmembrane helix</keyword>
<feature type="transmembrane region" description="Helical" evidence="1">
    <location>
        <begin position="53"/>
        <end position="73"/>
    </location>
</feature>
<keyword evidence="3" id="KW-1185">Reference proteome</keyword>
<reference evidence="3" key="1">
    <citation type="submission" date="2017-05" db="EMBL/GenBank/DDBJ databases">
        <title>Complete and WGS of Bordetella genogroups.</title>
        <authorList>
            <person name="Spilker T."/>
            <person name="Lipuma J."/>
        </authorList>
    </citation>
    <scope>NUCLEOTIDE SEQUENCE [LARGE SCALE GENOMIC DNA]</scope>
    <source>
        <strain evidence="3">AU16122</strain>
    </source>
</reference>
<feature type="transmembrane region" description="Helical" evidence="1">
    <location>
        <begin position="78"/>
        <end position="96"/>
    </location>
</feature>
<keyword evidence="1" id="KW-0812">Transmembrane</keyword>